<accession>A0A7X5N523</accession>
<gene>
    <name evidence="6" type="ORF">G3W61_35260</name>
</gene>
<dbReference type="PROSITE" id="PS50045">
    <property type="entry name" value="SIGMA54_INTERACT_4"/>
    <property type="match status" value="1"/>
</dbReference>
<reference evidence="6 7" key="1">
    <citation type="submission" date="2019-11" db="EMBL/GenBank/DDBJ databases">
        <title>Genome-resolved metagenomics to study the prevalence of co-infection and intraspecific heterogeneity among plant pathogen metapopulations.</title>
        <authorList>
            <person name="Newberry E."/>
            <person name="Bhandari R."/>
            <person name="Kemble J."/>
            <person name="Sikora E."/>
            <person name="Potnis N."/>
        </authorList>
    </citation>
    <scope>NUCLEOTIDE SEQUENCE [LARGE SCALE GENOMIC DNA]</scope>
    <source>
        <strain evidence="6">Xp_Tom_Tuscaloosa_18b</strain>
    </source>
</reference>
<dbReference type="EMBL" id="JAAGYU010002686">
    <property type="protein sequence ID" value="NEL81526.1"/>
    <property type="molecule type" value="Genomic_DNA"/>
</dbReference>
<comment type="caution">
    <text evidence="6">The sequence shown here is derived from an EMBL/GenBank/DDBJ whole genome shotgun (WGS) entry which is preliminary data.</text>
</comment>
<organism evidence="6 7">
    <name type="scientific">Xanthomonas perforans</name>
    <dbReference type="NCBI Taxonomy" id="442694"/>
    <lineage>
        <taxon>Bacteria</taxon>
        <taxon>Pseudomonadati</taxon>
        <taxon>Pseudomonadota</taxon>
        <taxon>Gammaproteobacteria</taxon>
        <taxon>Lysobacterales</taxon>
        <taxon>Lysobacteraceae</taxon>
        <taxon>Xanthomonas</taxon>
    </lineage>
</organism>
<evidence type="ECO:0000256" key="4">
    <source>
        <dbReference type="ARBA" id="ARBA00023163"/>
    </source>
</evidence>
<sequence length="80" mass="9290">GEFREDLYYRLNGVVLHLPPLRERSDKAELIRTLLREETSEHSVRISEEAMHKLLSYAWPGNLRQLRNVLRTAAVLCSDG</sequence>
<evidence type="ECO:0000259" key="5">
    <source>
        <dbReference type="PROSITE" id="PS50045"/>
    </source>
</evidence>
<keyword evidence="1" id="KW-0547">Nucleotide-binding</keyword>
<keyword evidence="3" id="KW-0805">Transcription regulation</keyword>
<feature type="non-terminal residue" evidence="6">
    <location>
        <position position="1"/>
    </location>
</feature>
<dbReference type="GO" id="GO:0005524">
    <property type="term" value="F:ATP binding"/>
    <property type="evidence" value="ECO:0007669"/>
    <property type="project" value="UniProtKB-KW"/>
</dbReference>
<dbReference type="InterPro" id="IPR058031">
    <property type="entry name" value="AAA_lid_NorR"/>
</dbReference>
<dbReference type="Pfam" id="PF25601">
    <property type="entry name" value="AAA_lid_14"/>
    <property type="match status" value="1"/>
</dbReference>
<dbReference type="AlphaFoldDB" id="A0A7X5N523"/>
<name>A0A7X5N523_XANPE</name>
<dbReference type="Gene3D" id="1.10.8.60">
    <property type="match status" value="1"/>
</dbReference>
<feature type="domain" description="Sigma-54 factor interaction" evidence="5">
    <location>
        <begin position="1"/>
        <end position="75"/>
    </location>
</feature>
<evidence type="ECO:0000256" key="2">
    <source>
        <dbReference type="ARBA" id="ARBA00022840"/>
    </source>
</evidence>
<evidence type="ECO:0000256" key="1">
    <source>
        <dbReference type="ARBA" id="ARBA00022741"/>
    </source>
</evidence>
<dbReference type="InterPro" id="IPR025944">
    <property type="entry name" value="Sigma_54_int_dom_CS"/>
</dbReference>
<dbReference type="SUPFAM" id="SSF52540">
    <property type="entry name" value="P-loop containing nucleoside triphosphate hydrolases"/>
    <property type="match status" value="1"/>
</dbReference>
<feature type="non-terminal residue" evidence="6">
    <location>
        <position position="80"/>
    </location>
</feature>
<dbReference type="PROSITE" id="PS00688">
    <property type="entry name" value="SIGMA54_INTERACT_3"/>
    <property type="match status" value="1"/>
</dbReference>
<evidence type="ECO:0000256" key="3">
    <source>
        <dbReference type="ARBA" id="ARBA00023015"/>
    </source>
</evidence>
<dbReference type="PANTHER" id="PTHR32071">
    <property type="entry name" value="TRANSCRIPTIONAL REGULATORY PROTEIN"/>
    <property type="match status" value="1"/>
</dbReference>
<dbReference type="InterPro" id="IPR027417">
    <property type="entry name" value="P-loop_NTPase"/>
</dbReference>
<evidence type="ECO:0000313" key="6">
    <source>
        <dbReference type="EMBL" id="NEL81526.1"/>
    </source>
</evidence>
<keyword evidence="2" id="KW-0067">ATP-binding</keyword>
<dbReference type="InterPro" id="IPR002078">
    <property type="entry name" value="Sigma_54_int"/>
</dbReference>
<evidence type="ECO:0000313" key="7">
    <source>
        <dbReference type="Proteomes" id="UP000471082"/>
    </source>
</evidence>
<dbReference type="GO" id="GO:0006355">
    <property type="term" value="P:regulation of DNA-templated transcription"/>
    <property type="evidence" value="ECO:0007669"/>
    <property type="project" value="InterPro"/>
</dbReference>
<dbReference type="Proteomes" id="UP000471082">
    <property type="component" value="Unassembled WGS sequence"/>
</dbReference>
<proteinExistence type="predicted"/>
<protein>
    <submittedName>
        <fullName evidence="6">Sigma-54-dependent Fis family transcriptional regulator</fullName>
    </submittedName>
</protein>
<keyword evidence="4" id="KW-0804">Transcription</keyword>
<dbReference type="PANTHER" id="PTHR32071:SF77">
    <property type="entry name" value="TRANSCRIPTIONAL REGULATORY PROTEIN"/>
    <property type="match status" value="1"/>
</dbReference>